<dbReference type="InterPro" id="IPR032466">
    <property type="entry name" value="Metal_Hydrolase"/>
</dbReference>
<comment type="caution">
    <text evidence="2">The sequence shown here is derived from an EMBL/GenBank/DDBJ whole genome shotgun (WGS) entry which is preliminary data.</text>
</comment>
<keyword evidence="3" id="KW-1185">Reference proteome</keyword>
<evidence type="ECO:0000313" key="3">
    <source>
        <dbReference type="Proteomes" id="UP001142462"/>
    </source>
</evidence>
<feature type="domain" description="Amidohydrolase-related" evidence="1">
    <location>
        <begin position="270"/>
        <end position="388"/>
    </location>
</feature>
<accession>A0A9W6H5E2</accession>
<dbReference type="InterPro" id="IPR006680">
    <property type="entry name" value="Amidohydro-rel"/>
</dbReference>
<dbReference type="PANTHER" id="PTHR43383">
    <property type="entry name" value="NODULIN 6"/>
    <property type="match status" value="1"/>
</dbReference>
<reference evidence="2" key="1">
    <citation type="journal article" date="2014" name="Int. J. Syst. Evol. Microbiol.">
        <title>Complete genome sequence of Corynebacterium casei LMG S-19264T (=DSM 44701T), isolated from a smear-ripened cheese.</title>
        <authorList>
            <consortium name="US DOE Joint Genome Institute (JGI-PGF)"/>
            <person name="Walter F."/>
            <person name="Albersmeier A."/>
            <person name="Kalinowski J."/>
            <person name="Ruckert C."/>
        </authorList>
    </citation>
    <scope>NUCLEOTIDE SEQUENCE</scope>
    <source>
        <strain evidence="2">VKM Ac-1020</strain>
    </source>
</reference>
<dbReference type="PANTHER" id="PTHR43383:SF2">
    <property type="entry name" value="AMIDOHYDROLASE 2 FAMILY PROTEIN"/>
    <property type="match status" value="1"/>
</dbReference>
<dbReference type="Gene3D" id="3.20.20.140">
    <property type="entry name" value="Metal-dependent hydrolases"/>
    <property type="match status" value="1"/>
</dbReference>
<dbReference type="GO" id="GO:0016787">
    <property type="term" value="F:hydrolase activity"/>
    <property type="evidence" value="ECO:0007669"/>
    <property type="project" value="InterPro"/>
</dbReference>
<dbReference type="Proteomes" id="UP001142462">
    <property type="component" value="Unassembled WGS sequence"/>
</dbReference>
<dbReference type="AlphaFoldDB" id="A0A9W6H5E2"/>
<reference evidence="2" key="2">
    <citation type="submission" date="2023-01" db="EMBL/GenBank/DDBJ databases">
        <authorList>
            <person name="Sun Q."/>
            <person name="Evtushenko L."/>
        </authorList>
    </citation>
    <scope>NUCLEOTIDE SEQUENCE</scope>
    <source>
        <strain evidence="2">VKM Ac-1020</strain>
    </source>
</reference>
<dbReference type="RefSeq" id="WP_271174153.1">
    <property type="nucleotide sequence ID" value="NZ_BSEJ01000013.1"/>
</dbReference>
<dbReference type="SUPFAM" id="SSF51556">
    <property type="entry name" value="Metallo-dependent hydrolases"/>
    <property type="match status" value="1"/>
</dbReference>
<protein>
    <recommendedName>
        <fullName evidence="1">Amidohydrolase-related domain-containing protein</fullName>
    </recommendedName>
</protein>
<evidence type="ECO:0000313" key="2">
    <source>
        <dbReference type="EMBL" id="GLJ62459.1"/>
    </source>
</evidence>
<dbReference type="EMBL" id="BSEJ01000013">
    <property type="protein sequence ID" value="GLJ62459.1"/>
    <property type="molecule type" value="Genomic_DNA"/>
</dbReference>
<dbReference type="Pfam" id="PF04909">
    <property type="entry name" value="Amidohydro_2"/>
    <property type="match status" value="1"/>
</dbReference>
<sequence>MSTLTYTDGVPAIDHHSHAGYVRPGQKLEPVSSYELENALGHIEGRVPHADYQQWMAESEAGRAAEADSLAAALSIPALIEESRRFQSTTVYAAVLREGSEALYGRHDAQTTDRLSLEAREKDFTALYDRALLLSDTASVLTDIPEIDAELWPHERYKPVARIDPYLFPFGHPTWTGRGTDTPRFRRIFSSILQRQLDLAGVPSLPATLSAYVDFVRASLDRRRASGFVGLKIASAYVRTLQFQRTERMAAEDAWRTLASTAEVDPAAHKTLSDYLAFEILEWAVANEMPVQIHTGFGHPEPGLRISTANPLLLEELIGDPKLNTLKIILIHGGFPYSSYLTALAQMNGNVHLDFSWMPYLQHHTVGRLLEEWLELLPANRVLYGTDTASPEVHYASTMRARKSLDTVLESGVRDGLWTMRQAGWLAERVLHGNLCDLYGISL</sequence>
<proteinExistence type="predicted"/>
<evidence type="ECO:0000259" key="1">
    <source>
        <dbReference type="Pfam" id="PF04909"/>
    </source>
</evidence>
<organism evidence="2 3">
    <name type="scientific">Microbacterium barkeri</name>
    <dbReference type="NCBI Taxonomy" id="33917"/>
    <lineage>
        <taxon>Bacteria</taxon>
        <taxon>Bacillati</taxon>
        <taxon>Actinomycetota</taxon>
        <taxon>Actinomycetes</taxon>
        <taxon>Micrococcales</taxon>
        <taxon>Microbacteriaceae</taxon>
        <taxon>Microbacterium</taxon>
    </lineage>
</organism>
<gene>
    <name evidence="2" type="ORF">GCM10017576_25890</name>
</gene>
<name>A0A9W6H5E2_9MICO</name>